<dbReference type="Pfam" id="PF02634">
    <property type="entry name" value="FdhD-NarQ"/>
    <property type="match status" value="1"/>
</dbReference>
<feature type="compositionally biased region" description="Basic and acidic residues" evidence="4">
    <location>
        <begin position="8"/>
        <end position="18"/>
    </location>
</feature>
<organism evidence="5 6">
    <name type="scientific">Paracoccus alkenifer</name>
    <dbReference type="NCBI Taxonomy" id="65735"/>
    <lineage>
        <taxon>Bacteria</taxon>
        <taxon>Pseudomonadati</taxon>
        <taxon>Pseudomonadota</taxon>
        <taxon>Alphaproteobacteria</taxon>
        <taxon>Rhodobacterales</taxon>
        <taxon>Paracoccaceae</taxon>
        <taxon>Paracoccus</taxon>
    </lineage>
</organism>
<comment type="function">
    <text evidence="3">Required for formate dehydrogenase (FDH) activity. Acts as a sulfur carrier protein that transfers sulfur from IscS to the molybdenum cofactor prior to its insertion into FDH.</text>
</comment>
<dbReference type="Gene3D" id="3.40.140.10">
    <property type="entry name" value="Cytidine Deaminase, domain 2"/>
    <property type="match status" value="1"/>
</dbReference>
<dbReference type="Gene3D" id="3.10.20.10">
    <property type="match status" value="1"/>
</dbReference>
<keyword evidence="2 3" id="KW-0501">Molybdenum cofactor biosynthesis</keyword>
<sequence>MTGAGATARRDAVKDNDPSPRGGGRASDAFPPGEATPSPDGRAGATEGAGPGGVVSRAAGPAVPAGPAASASPLRRWSGAGWDLSDAPAPPEEAAVAIVVDGTSQAVLMATPHDLDDLALGFALTEGLIAAPGDVTDAQVVAVAPPAALPGLPALETRLWLRPGLAAGLAERRRSMVGPVGCGLCGVDSIAAALPPVVPVAAGYTAAPADIALAMQALAEGQRRWRDTPAIHAAGFWSPDVALVREDVGRHNALDKLAGALAARGIDPGGGIIAMTSRLSVDLVQKTARIGAGLLVGASTPTRLAIDWAEAAGLTLIGRARAGSFDLYTHPQRIRSA</sequence>
<comment type="subcellular location">
    <subcellularLocation>
        <location evidence="3">Cytoplasm</location>
    </subcellularLocation>
</comment>
<evidence type="ECO:0000256" key="3">
    <source>
        <dbReference type="HAMAP-Rule" id="MF_00187"/>
    </source>
</evidence>
<evidence type="ECO:0000256" key="2">
    <source>
        <dbReference type="ARBA" id="ARBA00023150"/>
    </source>
</evidence>
<dbReference type="EMBL" id="FNXG01000002">
    <property type="protein sequence ID" value="SEH81261.1"/>
    <property type="molecule type" value="Genomic_DNA"/>
</dbReference>
<dbReference type="GO" id="GO:0097163">
    <property type="term" value="F:sulfur carrier activity"/>
    <property type="evidence" value="ECO:0007669"/>
    <property type="project" value="UniProtKB-UniRule"/>
</dbReference>
<dbReference type="GO" id="GO:0016783">
    <property type="term" value="F:sulfurtransferase activity"/>
    <property type="evidence" value="ECO:0007669"/>
    <property type="project" value="InterPro"/>
</dbReference>
<evidence type="ECO:0000256" key="4">
    <source>
        <dbReference type="SAM" id="MobiDB-lite"/>
    </source>
</evidence>
<feature type="compositionally biased region" description="Low complexity" evidence="4">
    <location>
        <begin position="54"/>
        <end position="73"/>
    </location>
</feature>
<name>A0A1H6KZ53_9RHOB</name>
<dbReference type="InterPro" id="IPR016193">
    <property type="entry name" value="Cytidine_deaminase-like"/>
</dbReference>
<proteinExistence type="inferred from homology"/>
<gene>
    <name evidence="3" type="primary">fdhD</name>
    <name evidence="5" type="ORF">SAMN04488075_1209</name>
</gene>
<dbReference type="HAMAP" id="MF_00187">
    <property type="entry name" value="FdhD"/>
    <property type="match status" value="1"/>
</dbReference>
<evidence type="ECO:0000313" key="6">
    <source>
        <dbReference type="Proteomes" id="UP000199125"/>
    </source>
</evidence>
<dbReference type="InterPro" id="IPR003786">
    <property type="entry name" value="FdhD"/>
</dbReference>
<dbReference type="STRING" id="65735.SAMN04488075_1209"/>
<dbReference type="PANTHER" id="PTHR30592:SF1">
    <property type="entry name" value="SULFUR CARRIER PROTEIN FDHD"/>
    <property type="match status" value="1"/>
</dbReference>
<comment type="caution">
    <text evidence="3">Lacks conserved residue(s) required for the propagation of feature annotation.</text>
</comment>
<reference evidence="6" key="1">
    <citation type="submission" date="2016-10" db="EMBL/GenBank/DDBJ databases">
        <authorList>
            <person name="Varghese N."/>
            <person name="Submissions S."/>
        </authorList>
    </citation>
    <scope>NUCLEOTIDE SEQUENCE [LARGE SCALE GENOMIC DNA]</scope>
    <source>
        <strain evidence="6">DSM 11593</strain>
    </source>
</reference>
<dbReference type="PANTHER" id="PTHR30592">
    <property type="entry name" value="FORMATE DEHYDROGENASE"/>
    <property type="match status" value="1"/>
</dbReference>
<dbReference type="NCBIfam" id="TIGR00129">
    <property type="entry name" value="fdhD_narQ"/>
    <property type="match status" value="1"/>
</dbReference>
<feature type="active site" description="Cysteine persulfide intermediate" evidence="3">
    <location>
        <position position="182"/>
    </location>
</feature>
<dbReference type="GO" id="GO:0005737">
    <property type="term" value="C:cytoplasm"/>
    <property type="evidence" value="ECO:0007669"/>
    <property type="project" value="UniProtKB-SubCell"/>
</dbReference>
<dbReference type="Proteomes" id="UP000199125">
    <property type="component" value="Unassembled WGS sequence"/>
</dbReference>
<evidence type="ECO:0000313" key="5">
    <source>
        <dbReference type="EMBL" id="SEH81261.1"/>
    </source>
</evidence>
<dbReference type="GO" id="GO:0006777">
    <property type="term" value="P:Mo-molybdopterin cofactor biosynthetic process"/>
    <property type="evidence" value="ECO:0007669"/>
    <property type="project" value="UniProtKB-UniRule"/>
</dbReference>
<keyword evidence="6" id="KW-1185">Reference proteome</keyword>
<evidence type="ECO:0000256" key="1">
    <source>
        <dbReference type="ARBA" id="ARBA00022490"/>
    </source>
</evidence>
<protein>
    <recommendedName>
        <fullName evidence="3">Sulfur carrier protein FdhD</fullName>
    </recommendedName>
</protein>
<dbReference type="SUPFAM" id="SSF53927">
    <property type="entry name" value="Cytidine deaminase-like"/>
    <property type="match status" value="1"/>
</dbReference>
<accession>A0A1H6KZ53</accession>
<dbReference type="OrthoDB" id="3197277at2"/>
<feature type="region of interest" description="Disordered" evidence="4">
    <location>
        <begin position="1"/>
        <end position="74"/>
    </location>
</feature>
<comment type="similarity">
    <text evidence="3">Belongs to the FdhD family.</text>
</comment>
<keyword evidence="1 3" id="KW-0963">Cytoplasm</keyword>
<dbReference type="AlphaFoldDB" id="A0A1H6KZ53"/>